<protein>
    <submittedName>
        <fullName evidence="1">37731_t:CDS:1</fullName>
    </submittedName>
</protein>
<accession>A0ABN7UWP0</accession>
<gene>
    <name evidence="1" type="ORF">GMARGA_LOCUS11595</name>
</gene>
<comment type="caution">
    <text evidence="1">The sequence shown here is derived from an EMBL/GenBank/DDBJ whole genome shotgun (WGS) entry which is preliminary data.</text>
</comment>
<organism evidence="1 2">
    <name type="scientific">Gigaspora margarita</name>
    <dbReference type="NCBI Taxonomy" id="4874"/>
    <lineage>
        <taxon>Eukaryota</taxon>
        <taxon>Fungi</taxon>
        <taxon>Fungi incertae sedis</taxon>
        <taxon>Mucoromycota</taxon>
        <taxon>Glomeromycotina</taxon>
        <taxon>Glomeromycetes</taxon>
        <taxon>Diversisporales</taxon>
        <taxon>Gigasporaceae</taxon>
        <taxon>Gigaspora</taxon>
    </lineage>
</organism>
<evidence type="ECO:0000313" key="1">
    <source>
        <dbReference type="EMBL" id="CAG8692325.1"/>
    </source>
</evidence>
<keyword evidence="2" id="KW-1185">Reference proteome</keyword>
<proteinExistence type="predicted"/>
<dbReference type="EMBL" id="CAJVQB010006833">
    <property type="protein sequence ID" value="CAG8692325.1"/>
    <property type="molecule type" value="Genomic_DNA"/>
</dbReference>
<reference evidence="1 2" key="1">
    <citation type="submission" date="2021-06" db="EMBL/GenBank/DDBJ databases">
        <authorList>
            <person name="Kallberg Y."/>
            <person name="Tangrot J."/>
            <person name="Rosling A."/>
        </authorList>
    </citation>
    <scope>NUCLEOTIDE SEQUENCE [LARGE SCALE GENOMIC DNA]</scope>
    <source>
        <strain evidence="1 2">120-4 pot B 10/14</strain>
    </source>
</reference>
<dbReference type="Proteomes" id="UP000789901">
    <property type="component" value="Unassembled WGS sequence"/>
</dbReference>
<sequence>MYNTENTTKMLNSNNNMNEAKFIESTDYLDTEYLEYAENISIASTEYYNNNMNEAEFIESTDYLDAGYLEYAENIFTASTEYHNNIINDDENMENTGHFDDENFENTENRTSTSQVASFINSAKSDALVLFSGKVLSNWVICDSFIIEWGKNQGFNVVKDHVDRKNNIIRRRTYVCQHGLHYGSNSNKETGTKKMRCPWHVNASCPKQKNLNSAVFINMVVNKHNHKLNIDAIMFKHEKKFSKEIMNDIEFLTQHCRIGATTQRRYLEGKYPAQPIYNNDLYAAISKFRPTVNYF</sequence>
<evidence type="ECO:0000313" key="2">
    <source>
        <dbReference type="Proteomes" id="UP000789901"/>
    </source>
</evidence>
<name>A0ABN7UWP0_GIGMA</name>